<dbReference type="RefSeq" id="WP_007475872.1">
    <property type="nucleotide sequence ID" value="NZ_KQ130616.1"/>
</dbReference>
<evidence type="ECO:0000313" key="5">
    <source>
        <dbReference type="EMBL" id="KMT59202.1"/>
    </source>
</evidence>
<dbReference type="AlphaFoldDB" id="A0A0J8G917"/>
<dbReference type="SMART" id="SM00382">
    <property type="entry name" value="AAA"/>
    <property type="match status" value="1"/>
</dbReference>
<protein>
    <submittedName>
        <fullName evidence="5">Aliphatic sulfonate ABC transporter</fullName>
    </submittedName>
</protein>
<keyword evidence="2" id="KW-0547">Nucleotide-binding</keyword>
<dbReference type="PROSITE" id="PS00211">
    <property type="entry name" value="ABC_TRANSPORTER_1"/>
    <property type="match status" value="1"/>
</dbReference>
<dbReference type="EMBL" id="AZHO01000021">
    <property type="protein sequence ID" value="KMT59202.1"/>
    <property type="molecule type" value="Genomic_DNA"/>
</dbReference>
<comment type="caution">
    <text evidence="5">The sequence shown here is derived from an EMBL/GenBank/DDBJ whole genome shotgun (WGS) entry which is preliminary data.</text>
</comment>
<accession>A0A0J8G917</accession>
<dbReference type="Gene3D" id="3.40.50.300">
    <property type="entry name" value="P-loop containing nucleotide triphosphate hydrolases"/>
    <property type="match status" value="1"/>
</dbReference>
<dbReference type="InterPro" id="IPR003593">
    <property type="entry name" value="AAA+_ATPase"/>
</dbReference>
<dbReference type="SUPFAM" id="SSF52540">
    <property type="entry name" value="P-loop containing nucleoside triphosphate hydrolases"/>
    <property type="match status" value="1"/>
</dbReference>
<feature type="domain" description="ABC transporter" evidence="4">
    <location>
        <begin position="4"/>
        <end position="231"/>
    </location>
</feature>
<dbReference type="GO" id="GO:0016887">
    <property type="term" value="F:ATP hydrolysis activity"/>
    <property type="evidence" value="ECO:0007669"/>
    <property type="project" value="InterPro"/>
</dbReference>
<dbReference type="PANTHER" id="PTHR42781">
    <property type="entry name" value="SPERMIDINE/PUTRESCINE IMPORT ATP-BINDING PROTEIN POTA"/>
    <property type="match status" value="1"/>
</dbReference>
<dbReference type="InterPro" id="IPR017871">
    <property type="entry name" value="ABC_transporter-like_CS"/>
</dbReference>
<dbReference type="PATRIC" id="fig|1430899.3.peg.1780"/>
<evidence type="ECO:0000313" key="6">
    <source>
        <dbReference type="Proteomes" id="UP000052258"/>
    </source>
</evidence>
<sequence length="246" mass="27805">MNAIQVKNVTYNYQQTNALTNLSLDIPENTSCAIIGPSGCGKTTLLHAMAGFLIPTEGKIFFYKERVTKFPKETSILLQDYALFPWKTVFENISLGLKIKKKSKMEIQERTITLLNELDLLPLAHKYPNELSGGQKQRVAIGRSLALNPKIMLLDEATSALDAMTKENLQNMLLKVKQNRKMTLVQVTHSIEEAIFLGQKIVIMDAGQIKQEIENPLFGKKELRMQAEFYDMCRTVRLALGNEVVK</sequence>
<keyword evidence="1" id="KW-0813">Transport</keyword>
<dbReference type="OrthoDB" id="9802264at2"/>
<gene>
    <name evidence="5" type="ORF">X560_1743</name>
</gene>
<reference evidence="5 6" key="1">
    <citation type="journal article" date="2015" name="Genome Biol. Evol.">
        <title>Comparative Genomics of Listeria Sensu Lato: Genus-Wide Differences in Evolutionary Dynamics and the Progressive Gain of Complex, Potentially Pathogenicity-Related Traits through Lateral Gene Transfer.</title>
        <authorList>
            <person name="Chiara M."/>
            <person name="Caruso M."/>
            <person name="D'Erchia A.M."/>
            <person name="Manzari C."/>
            <person name="Fraccalvieri R."/>
            <person name="Goffredo E."/>
            <person name="Latorre L."/>
            <person name="Miccolupo A."/>
            <person name="Padalino I."/>
            <person name="Santagada G."/>
            <person name="Chiocco D."/>
            <person name="Pesole G."/>
            <person name="Horner D.S."/>
            <person name="Parisi A."/>
        </authorList>
    </citation>
    <scope>NUCLEOTIDE SEQUENCE [LARGE SCALE GENOMIC DNA]</scope>
    <source>
        <strain evidence="5 6">1991</strain>
    </source>
</reference>
<proteinExistence type="predicted"/>
<keyword evidence="3" id="KW-0067">ATP-binding</keyword>
<dbReference type="InterPro" id="IPR050093">
    <property type="entry name" value="ABC_SmlMolc_Importer"/>
</dbReference>
<name>A0A0J8G917_9LIST</name>
<dbReference type="Pfam" id="PF00005">
    <property type="entry name" value="ABC_tran"/>
    <property type="match status" value="1"/>
</dbReference>
<dbReference type="GO" id="GO:0005524">
    <property type="term" value="F:ATP binding"/>
    <property type="evidence" value="ECO:0007669"/>
    <property type="project" value="UniProtKB-KW"/>
</dbReference>
<keyword evidence="6" id="KW-1185">Reference proteome</keyword>
<dbReference type="InterPro" id="IPR003439">
    <property type="entry name" value="ABC_transporter-like_ATP-bd"/>
</dbReference>
<dbReference type="InterPro" id="IPR027417">
    <property type="entry name" value="P-loop_NTPase"/>
</dbReference>
<organism evidence="5 6">
    <name type="scientific">Listeria fleischmannii 1991</name>
    <dbReference type="NCBI Taxonomy" id="1430899"/>
    <lineage>
        <taxon>Bacteria</taxon>
        <taxon>Bacillati</taxon>
        <taxon>Bacillota</taxon>
        <taxon>Bacilli</taxon>
        <taxon>Bacillales</taxon>
        <taxon>Listeriaceae</taxon>
        <taxon>Listeria</taxon>
    </lineage>
</organism>
<evidence type="ECO:0000259" key="4">
    <source>
        <dbReference type="PROSITE" id="PS50893"/>
    </source>
</evidence>
<evidence type="ECO:0000256" key="2">
    <source>
        <dbReference type="ARBA" id="ARBA00022741"/>
    </source>
</evidence>
<dbReference type="PANTHER" id="PTHR42781:SF8">
    <property type="entry name" value="BICARBONATE TRANSPORT ATP-BINDING PROTEIN CMPC"/>
    <property type="match status" value="1"/>
</dbReference>
<dbReference type="PROSITE" id="PS50893">
    <property type="entry name" value="ABC_TRANSPORTER_2"/>
    <property type="match status" value="1"/>
</dbReference>
<dbReference type="Proteomes" id="UP000052258">
    <property type="component" value="Unassembled WGS sequence"/>
</dbReference>
<evidence type="ECO:0000256" key="1">
    <source>
        <dbReference type="ARBA" id="ARBA00022448"/>
    </source>
</evidence>
<evidence type="ECO:0000256" key="3">
    <source>
        <dbReference type="ARBA" id="ARBA00022840"/>
    </source>
</evidence>